<gene>
    <name evidence="1" type="ORF">K7C98_42360</name>
</gene>
<reference evidence="1" key="1">
    <citation type="submission" date="2021-08" db="EMBL/GenBank/DDBJ databases">
        <authorList>
            <person name="Stevens D.C."/>
        </authorList>
    </citation>
    <scope>NUCLEOTIDE SEQUENCE</scope>
    <source>
        <strain evidence="1">DSM 53165</strain>
    </source>
</reference>
<evidence type="ECO:0008006" key="3">
    <source>
        <dbReference type="Google" id="ProtNLM"/>
    </source>
</evidence>
<evidence type="ECO:0000313" key="1">
    <source>
        <dbReference type="EMBL" id="MBZ5715915.1"/>
    </source>
</evidence>
<sequence>MLPIAWTGLRRGVVVAAVLVAPACTPEEDPNPYVNFSTPVVTDNGYFSIALRAAEGRAWPEYVGRTALAAEIEVGSRPARDHPQFRGDEPEPPFKLSLGPARPAADDELADLEAKAWPVTPDGFKWMVSLDFTAAGDWVFPLIVRDALGRYDATEIVFHIEPDPR</sequence>
<comment type="caution">
    <text evidence="1">The sequence shown here is derived from an EMBL/GenBank/DDBJ whole genome shotgun (WGS) entry which is preliminary data.</text>
</comment>
<organism evidence="1 2">
    <name type="scientific">Nannocystis pusilla</name>
    <dbReference type="NCBI Taxonomy" id="889268"/>
    <lineage>
        <taxon>Bacteria</taxon>
        <taxon>Pseudomonadati</taxon>
        <taxon>Myxococcota</taxon>
        <taxon>Polyangia</taxon>
        <taxon>Nannocystales</taxon>
        <taxon>Nannocystaceae</taxon>
        <taxon>Nannocystis</taxon>
    </lineage>
</organism>
<accession>A0ABS7U6H5</accession>
<dbReference type="EMBL" id="JAIRAU010000059">
    <property type="protein sequence ID" value="MBZ5715915.1"/>
    <property type="molecule type" value="Genomic_DNA"/>
</dbReference>
<protein>
    <recommendedName>
        <fullName evidence="3">Lipoprotein</fullName>
    </recommendedName>
</protein>
<keyword evidence="2" id="KW-1185">Reference proteome</keyword>
<name>A0ABS7U6H5_9BACT</name>
<dbReference type="RefSeq" id="WP_224197654.1">
    <property type="nucleotide sequence ID" value="NZ_JAIRAU010000059.1"/>
</dbReference>
<dbReference type="Proteomes" id="UP001139031">
    <property type="component" value="Unassembled WGS sequence"/>
</dbReference>
<evidence type="ECO:0000313" key="2">
    <source>
        <dbReference type="Proteomes" id="UP001139031"/>
    </source>
</evidence>
<proteinExistence type="predicted"/>